<dbReference type="GO" id="GO:0051087">
    <property type="term" value="F:protein-folding chaperone binding"/>
    <property type="evidence" value="ECO:0007669"/>
    <property type="project" value="InterPro"/>
</dbReference>
<keyword evidence="3" id="KW-1185">Reference proteome</keyword>
<dbReference type="AlphaFoldDB" id="A0A364K2Y3"/>
<dbReference type="GO" id="GO:0000774">
    <property type="term" value="F:adenyl-nucleotide exchange factor activity"/>
    <property type="evidence" value="ECO:0007669"/>
    <property type="project" value="InterPro"/>
</dbReference>
<keyword evidence="1" id="KW-0143">Chaperone</keyword>
<dbReference type="GO" id="GO:0042803">
    <property type="term" value="F:protein homodimerization activity"/>
    <property type="evidence" value="ECO:0007669"/>
    <property type="project" value="InterPro"/>
</dbReference>
<dbReference type="Gene3D" id="2.30.22.10">
    <property type="entry name" value="Head domain of nucleotide exchange factor GrpE"/>
    <property type="match status" value="1"/>
</dbReference>
<dbReference type="Proteomes" id="UP000251213">
    <property type="component" value="Unassembled WGS sequence"/>
</dbReference>
<dbReference type="GO" id="GO:0006457">
    <property type="term" value="P:protein folding"/>
    <property type="evidence" value="ECO:0007669"/>
    <property type="project" value="InterPro"/>
</dbReference>
<dbReference type="Pfam" id="PF01025">
    <property type="entry name" value="GrpE"/>
    <property type="match status" value="1"/>
</dbReference>
<name>A0A364K2Y3_9BACL</name>
<gene>
    <name evidence="2" type="primary">grpE</name>
    <name evidence="2" type="ORF">DL897_12610</name>
</gene>
<proteinExistence type="predicted"/>
<reference evidence="2 3" key="2">
    <citation type="submission" date="2018-06" db="EMBL/GenBank/DDBJ databases">
        <authorList>
            <person name="Zhirakovskaya E."/>
        </authorList>
    </citation>
    <scope>NUCLEOTIDE SEQUENCE [LARGE SCALE GENOMIC DNA]</scope>
    <source>
        <strain evidence="2 3">FBKL4.011</strain>
    </source>
</reference>
<dbReference type="InterPro" id="IPR009012">
    <property type="entry name" value="GrpE_head"/>
</dbReference>
<dbReference type="OrthoDB" id="163814at2"/>
<evidence type="ECO:0000313" key="2">
    <source>
        <dbReference type="EMBL" id="RAL23201.1"/>
    </source>
</evidence>
<dbReference type="InterPro" id="IPR000740">
    <property type="entry name" value="GrpE"/>
</dbReference>
<reference evidence="2 3" key="1">
    <citation type="submission" date="2018-06" db="EMBL/GenBank/DDBJ databases">
        <title>Thermoflavimicrobium daqus sp. nov., a thermophilic microbe isolated from Moutai-flavour Daqu.</title>
        <authorList>
            <person name="Wang X."/>
            <person name="Zhou H."/>
        </authorList>
    </citation>
    <scope>NUCLEOTIDE SEQUENCE [LARGE SCALE GENOMIC DNA]</scope>
    <source>
        <strain evidence="2 3">FBKL4.011</strain>
    </source>
</reference>
<accession>A0A364K2Y3</accession>
<evidence type="ECO:0000256" key="1">
    <source>
        <dbReference type="ARBA" id="ARBA00023186"/>
    </source>
</evidence>
<dbReference type="EMBL" id="QJKK01000007">
    <property type="protein sequence ID" value="RAL23201.1"/>
    <property type="molecule type" value="Genomic_DNA"/>
</dbReference>
<dbReference type="SUPFAM" id="SSF51064">
    <property type="entry name" value="Head domain of nucleotide exchange factor GrpE"/>
    <property type="match status" value="1"/>
</dbReference>
<sequence>MNPNKERNELSGPLASQDARRMRFRMARDDGRQDRQHQQQQVLSFLSSLQANFSSLVGLIESRLRYDKTKEAAFERLYQEMDELKQDQELNQLRPLYIDLILLIDRMNHIYKENLNSGTASPEITSLLESLSHELIEILYRRGVELIVCPSSVFDPRVQQVMEVIPTANPAEDNQVVEVIRHGFKYKDVLLRPEEVVIKKYKP</sequence>
<dbReference type="RefSeq" id="WP_113659508.1">
    <property type="nucleotide sequence ID" value="NZ_KZ845669.1"/>
</dbReference>
<comment type="caution">
    <text evidence="2">The sequence shown here is derived from an EMBL/GenBank/DDBJ whole genome shotgun (WGS) entry which is preliminary data.</text>
</comment>
<evidence type="ECO:0000313" key="3">
    <source>
        <dbReference type="Proteomes" id="UP000251213"/>
    </source>
</evidence>
<organism evidence="2 3">
    <name type="scientific">Thermoflavimicrobium daqui</name>
    <dbReference type="NCBI Taxonomy" id="2137476"/>
    <lineage>
        <taxon>Bacteria</taxon>
        <taxon>Bacillati</taxon>
        <taxon>Bacillota</taxon>
        <taxon>Bacilli</taxon>
        <taxon>Bacillales</taxon>
        <taxon>Thermoactinomycetaceae</taxon>
        <taxon>Thermoflavimicrobium</taxon>
    </lineage>
</organism>
<protein>
    <submittedName>
        <fullName evidence="2">Nucleotide exchange factor GrpE</fullName>
    </submittedName>
</protein>